<sequence>MAISAYIQDERNAIMTWHEVDHFTTSFNGSGTVVIRSFANGATYADEVKARKAGDSTKDLSLNTFSVQIPEGAEISKDAIEKELLKKDIFKKAVRKQWDFEENKAKQV</sequence>
<name>A0A8S5T8U1_9VIRU</name>
<accession>A0A8S5T8U1</accession>
<organism evidence="1">
    <name type="scientific">virus sp. ctllZ17</name>
    <dbReference type="NCBI Taxonomy" id="2827996"/>
    <lineage>
        <taxon>Viruses</taxon>
    </lineage>
</organism>
<evidence type="ECO:0000313" key="1">
    <source>
        <dbReference type="EMBL" id="DAF59756.1"/>
    </source>
</evidence>
<reference evidence="1" key="1">
    <citation type="journal article" date="2021" name="Proc. Natl. Acad. Sci. U.S.A.">
        <title>A Catalog of Tens of Thousands of Viruses from Human Metagenomes Reveals Hidden Associations with Chronic Diseases.</title>
        <authorList>
            <person name="Tisza M.J."/>
            <person name="Buck C.B."/>
        </authorList>
    </citation>
    <scope>NUCLEOTIDE SEQUENCE</scope>
    <source>
        <strain evidence="1">CtllZ17</strain>
    </source>
</reference>
<dbReference type="EMBL" id="BK032776">
    <property type="protein sequence ID" value="DAF59756.1"/>
    <property type="molecule type" value="Genomic_DNA"/>
</dbReference>
<proteinExistence type="predicted"/>
<protein>
    <submittedName>
        <fullName evidence="1">Toxin</fullName>
    </submittedName>
</protein>